<dbReference type="HOGENOM" id="CLU_082492_1_0_1"/>
<accession>A0A0C9UWR5</accession>
<dbReference type="PANTHER" id="PTHR10039:SF16">
    <property type="entry name" value="GPI INOSITOL-DEACYLASE"/>
    <property type="match status" value="1"/>
</dbReference>
<feature type="transmembrane region" description="Helical" evidence="2">
    <location>
        <begin position="223"/>
        <end position="246"/>
    </location>
</feature>
<dbReference type="AlphaFoldDB" id="A0A0C9UWR5"/>
<dbReference type="InterPro" id="IPR056884">
    <property type="entry name" value="NPHP3-like_N"/>
</dbReference>
<keyword evidence="2" id="KW-0472">Membrane</keyword>
<dbReference type="InterPro" id="IPR027417">
    <property type="entry name" value="P-loop_NTPase"/>
</dbReference>
<proteinExistence type="predicted"/>
<evidence type="ECO:0000313" key="5">
    <source>
        <dbReference type="Proteomes" id="UP000054279"/>
    </source>
</evidence>
<keyword evidence="1" id="KW-0677">Repeat</keyword>
<dbReference type="Pfam" id="PF24883">
    <property type="entry name" value="NPHP3_N"/>
    <property type="match status" value="1"/>
</dbReference>
<evidence type="ECO:0000256" key="1">
    <source>
        <dbReference type="ARBA" id="ARBA00022737"/>
    </source>
</evidence>
<dbReference type="EMBL" id="KN837276">
    <property type="protein sequence ID" value="KIJ29761.1"/>
    <property type="molecule type" value="Genomic_DNA"/>
</dbReference>
<reference evidence="4 5" key="1">
    <citation type="submission" date="2014-06" db="EMBL/GenBank/DDBJ databases">
        <title>Evolutionary Origins and Diversification of the Mycorrhizal Mutualists.</title>
        <authorList>
            <consortium name="DOE Joint Genome Institute"/>
            <consortium name="Mycorrhizal Genomics Consortium"/>
            <person name="Kohler A."/>
            <person name="Kuo A."/>
            <person name="Nagy L.G."/>
            <person name="Floudas D."/>
            <person name="Copeland A."/>
            <person name="Barry K.W."/>
            <person name="Cichocki N."/>
            <person name="Veneault-Fourrey C."/>
            <person name="LaButti K."/>
            <person name="Lindquist E.A."/>
            <person name="Lipzen A."/>
            <person name="Lundell T."/>
            <person name="Morin E."/>
            <person name="Murat C."/>
            <person name="Riley R."/>
            <person name="Ohm R."/>
            <person name="Sun H."/>
            <person name="Tunlid A."/>
            <person name="Henrissat B."/>
            <person name="Grigoriev I.V."/>
            <person name="Hibbett D.S."/>
            <person name="Martin F."/>
        </authorList>
    </citation>
    <scope>NUCLEOTIDE SEQUENCE [LARGE SCALE GENOMIC DNA]</scope>
    <source>
        <strain evidence="4 5">SS14</strain>
    </source>
</reference>
<sequence length="266" mass="31148">MERKEHIYIVLDALDECSDRIKLLGWLKNVTETRGKNLHLLMTSREERDIDQSLRSIPEVVGRCLNDEPSNDDISSYIDWFLSVHYDLRDINESMQNEVKRRLLEKSSGMFRWVALQLDELKDCYSQQNVREQLDELPNNLEETYQRILIKINKKSRGDAQKLLVWLSFAFYSFTLEELAEVVCISTNSEKAEFSDARRIKPEVVLSICGGLVTQSNGIPLTIISLGQVLILFVYLFRLCTAISFISERLSAFYRHHRRVSRFIRY</sequence>
<dbReference type="OrthoDB" id="7464126at2759"/>
<evidence type="ECO:0000259" key="3">
    <source>
        <dbReference type="Pfam" id="PF24883"/>
    </source>
</evidence>
<dbReference type="SUPFAM" id="SSF52540">
    <property type="entry name" value="P-loop containing nucleoside triphosphate hydrolases"/>
    <property type="match status" value="1"/>
</dbReference>
<evidence type="ECO:0000256" key="2">
    <source>
        <dbReference type="SAM" id="Phobius"/>
    </source>
</evidence>
<dbReference type="PANTHER" id="PTHR10039">
    <property type="entry name" value="AMELOGENIN"/>
    <property type="match status" value="1"/>
</dbReference>
<gene>
    <name evidence="4" type="ORF">M422DRAFT_188004</name>
</gene>
<protein>
    <recommendedName>
        <fullName evidence="3">Nephrocystin 3-like N-terminal domain-containing protein</fullName>
    </recommendedName>
</protein>
<dbReference type="Proteomes" id="UP000054279">
    <property type="component" value="Unassembled WGS sequence"/>
</dbReference>
<keyword evidence="2" id="KW-0812">Transmembrane</keyword>
<evidence type="ECO:0000313" key="4">
    <source>
        <dbReference type="EMBL" id="KIJ29761.1"/>
    </source>
</evidence>
<keyword evidence="2" id="KW-1133">Transmembrane helix</keyword>
<feature type="domain" description="Nephrocystin 3-like N-terminal" evidence="3">
    <location>
        <begin position="4"/>
        <end position="45"/>
    </location>
</feature>
<name>A0A0C9UWR5_SPHS4</name>
<keyword evidence="5" id="KW-1185">Reference proteome</keyword>
<organism evidence="4 5">
    <name type="scientific">Sphaerobolus stellatus (strain SS14)</name>
    <dbReference type="NCBI Taxonomy" id="990650"/>
    <lineage>
        <taxon>Eukaryota</taxon>
        <taxon>Fungi</taxon>
        <taxon>Dikarya</taxon>
        <taxon>Basidiomycota</taxon>
        <taxon>Agaricomycotina</taxon>
        <taxon>Agaricomycetes</taxon>
        <taxon>Phallomycetidae</taxon>
        <taxon>Geastrales</taxon>
        <taxon>Sphaerobolaceae</taxon>
        <taxon>Sphaerobolus</taxon>
    </lineage>
</organism>